<organism evidence="2 3">
    <name type="scientific">Pseudomonas chlororaphis subsp. aureofaciens</name>
    <dbReference type="NCBI Taxonomy" id="587851"/>
    <lineage>
        <taxon>Bacteria</taxon>
        <taxon>Pseudomonadati</taxon>
        <taxon>Pseudomonadota</taxon>
        <taxon>Gammaproteobacteria</taxon>
        <taxon>Pseudomonadales</taxon>
        <taxon>Pseudomonadaceae</taxon>
        <taxon>Pseudomonas</taxon>
    </lineage>
</organism>
<dbReference type="AlphaFoldDB" id="A0AAD0ZJW4"/>
<accession>A0AAD0ZJW4</accession>
<evidence type="ECO:0000259" key="1">
    <source>
        <dbReference type="Pfam" id="PF13503"/>
    </source>
</evidence>
<dbReference type="RefSeq" id="WP_100208984.1">
    <property type="nucleotide sequence ID" value="NZ_CP027749.1"/>
</dbReference>
<feature type="domain" description="DUF4123" evidence="1">
    <location>
        <begin position="33"/>
        <end position="156"/>
    </location>
</feature>
<protein>
    <recommendedName>
        <fullName evidence="1">DUF4123 domain-containing protein</fullName>
    </recommendedName>
</protein>
<dbReference type="InterPro" id="IPR025391">
    <property type="entry name" value="DUF4123"/>
</dbReference>
<dbReference type="Proteomes" id="UP000280455">
    <property type="component" value="Chromosome"/>
</dbReference>
<evidence type="ECO:0000313" key="3">
    <source>
        <dbReference type="Proteomes" id="UP000280455"/>
    </source>
</evidence>
<reference evidence="2 3" key="1">
    <citation type="submission" date="2018-03" db="EMBL/GenBank/DDBJ databases">
        <title>Diversity of phytobeneficial traits revealed by whole-genome analysis of worldwide-isolated phenazine-producing Pseudomonas spp.</title>
        <authorList>
            <person name="Biessy A."/>
            <person name="Novinscak A."/>
            <person name="Blom J."/>
            <person name="Leger G."/>
            <person name="Thomashow L.S."/>
            <person name="Cazorla F.M."/>
            <person name="Josic D."/>
            <person name="Filion M."/>
        </authorList>
    </citation>
    <scope>NUCLEOTIDE SEQUENCE [LARGE SCALE GENOMIC DNA]</scope>
    <source>
        <strain evidence="2 3">ChPhzS24</strain>
    </source>
</reference>
<dbReference type="Pfam" id="PF13503">
    <property type="entry name" value="DUF4123"/>
    <property type="match status" value="1"/>
</dbReference>
<dbReference type="EMBL" id="CP027750">
    <property type="protein sequence ID" value="AZE30583.1"/>
    <property type="molecule type" value="Genomic_DNA"/>
</dbReference>
<evidence type="ECO:0000313" key="2">
    <source>
        <dbReference type="EMBL" id="AZE30583.1"/>
    </source>
</evidence>
<sequence length="189" mass="21833">MSASGNGRRPDPNVLQFRTHIRHCLEQHPETRLYVLVDGARYMTLENRLDAAGAAIRVEWLLAATELDEISRGGPALVEFVGDSAEATQLLDWLIERDQKSPLVSWLWSERSFEALSNHLKSHLFSRLPDGRMALFRYYNPTVRRGLESVLDSEQRMALMLPLNRWQIWQPLALAYQTYYRVGQEARHA</sequence>
<name>A0AAD0ZJW4_9PSED</name>
<gene>
    <name evidence="2" type="ORF">C4K07_3801</name>
</gene>
<proteinExistence type="predicted"/>